<sequence>MNLEEVLSVAKGDVETYYEDGRWKNKIEGGERASSTADTKAEAQAEGRRMAQERGVEHVIKKQDGTIGEKNTYPRERDPNPPAG</sequence>
<protein>
    <recommendedName>
        <fullName evidence="4">DUF2188 domain-containing protein</fullName>
    </recommendedName>
</protein>
<comment type="caution">
    <text evidence="2">The sequence shown here is derived from an EMBL/GenBank/DDBJ whole genome shotgun (WGS) entry which is preliminary data.</text>
</comment>
<dbReference type="EMBL" id="JAVDSG010000001">
    <property type="protein sequence ID" value="MDR6596907.1"/>
    <property type="molecule type" value="Genomic_DNA"/>
</dbReference>
<feature type="region of interest" description="Disordered" evidence="1">
    <location>
        <begin position="29"/>
        <end position="84"/>
    </location>
</feature>
<feature type="compositionally biased region" description="Basic and acidic residues" evidence="1">
    <location>
        <begin position="39"/>
        <end position="64"/>
    </location>
</feature>
<dbReference type="InterPro" id="IPR018691">
    <property type="entry name" value="DUF2188"/>
</dbReference>
<evidence type="ECO:0000313" key="3">
    <source>
        <dbReference type="Proteomes" id="UP001268819"/>
    </source>
</evidence>
<feature type="compositionally biased region" description="Basic and acidic residues" evidence="1">
    <location>
        <begin position="72"/>
        <end position="84"/>
    </location>
</feature>
<evidence type="ECO:0000256" key="1">
    <source>
        <dbReference type="SAM" id="MobiDB-lite"/>
    </source>
</evidence>
<dbReference type="RefSeq" id="WP_306743702.1">
    <property type="nucleotide sequence ID" value="NZ_BAAAXB010000001.1"/>
</dbReference>
<keyword evidence="3" id="KW-1185">Reference proteome</keyword>
<reference evidence="2 3" key="1">
    <citation type="submission" date="2023-07" db="EMBL/GenBank/DDBJ databases">
        <title>Sequencing the genomes of 1000 actinobacteria strains.</title>
        <authorList>
            <person name="Klenk H.-P."/>
        </authorList>
    </citation>
    <scope>NUCLEOTIDE SEQUENCE [LARGE SCALE GENOMIC DNA]</scope>
    <source>
        <strain evidence="2 3">DSM 43749</strain>
    </source>
</reference>
<proteinExistence type="predicted"/>
<evidence type="ECO:0000313" key="2">
    <source>
        <dbReference type="EMBL" id="MDR6596907.1"/>
    </source>
</evidence>
<name>A0ABU1Q1X1_9PSEU</name>
<gene>
    <name evidence="2" type="ORF">J2S66_005291</name>
</gene>
<dbReference type="Pfam" id="PF09954">
    <property type="entry name" value="DUF2188"/>
    <property type="match status" value="1"/>
</dbReference>
<dbReference type="Proteomes" id="UP001268819">
    <property type="component" value="Unassembled WGS sequence"/>
</dbReference>
<accession>A0ABU1Q1X1</accession>
<organism evidence="2 3">
    <name type="scientific">Saccharothrix longispora</name>
    <dbReference type="NCBI Taxonomy" id="33920"/>
    <lineage>
        <taxon>Bacteria</taxon>
        <taxon>Bacillati</taxon>
        <taxon>Actinomycetota</taxon>
        <taxon>Actinomycetes</taxon>
        <taxon>Pseudonocardiales</taxon>
        <taxon>Pseudonocardiaceae</taxon>
        <taxon>Saccharothrix</taxon>
    </lineage>
</organism>
<evidence type="ECO:0008006" key="4">
    <source>
        <dbReference type="Google" id="ProtNLM"/>
    </source>
</evidence>